<sequence>MKLRKPKVCLVSSTGGHFTQLTILSKELKDSCEVCIVTEKTKILEKSNNIDYYLYQFNRKKVASLLILIKNILKSFKIVLKEKPKYIISTGAGSTVPLILLGKIYGSKVIYIESFAKRKSPTLTGKLLYKVVDRFYVQWPDMLEIFPKAEYKGAIY</sequence>
<dbReference type="GO" id="GO:0004577">
    <property type="term" value="F:N-acetylglucosaminyldiphosphodolichol N-acetylglucosaminyltransferase activity"/>
    <property type="evidence" value="ECO:0007669"/>
    <property type="project" value="TreeGrafter"/>
</dbReference>
<reference evidence="6 7" key="1">
    <citation type="submission" date="2017-07" db="EMBL/GenBank/DDBJ databases">
        <title>Isolation and whole genome analysis of endospore-forming bacteria from heroin.</title>
        <authorList>
            <person name="Kalinowski J."/>
            <person name="Ahrens B."/>
            <person name="Al-Dilaimi A."/>
            <person name="Winkler A."/>
            <person name="Wibberg D."/>
            <person name="Schleenbecker U."/>
            <person name="Ruckert C."/>
            <person name="Wolfel R."/>
            <person name="Grass G."/>
        </authorList>
    </citation>
    <scope>NUCLEOTIDE SEQUENCE [LARGE SCALE GENOMIC DNA]</scope>
    <source>
        <strain evidence="6 7">7509</strain>
    </source>
</reference>
<keyword evidence="3" id="KW-0256">Endoplasmic reticulum</keyword>
<dbReference type="NCBIfam" id="NF041549">
    <property type="entry name" value="PssD"/>
    <property type="match status" value="1"/>
</dbReference>
<protein>
    <recommendedName>
        <fullName evidence="8">Polysaccharide biosynthesis protein</fullName>
    </recommendedName>
</protein>
<evidence type="ECO:0000256" key="1">
    <source>
        <dbReference type="ARBA" id="ARBA00004389"/>
    </source>
</evidence>
<gene>
    <name evidence="6" type="ORF">CHI12_01135</name>
</gene>
<comment type="subcellular location">
    <subcellularLocation>
        <location evidence="1">Endoplasmic reticulum membrane</location>
        <topology evidence="1">Single-pass membrane protein</topology>
    </subcellularLocation>
</comment>
<keyword evidence="2" id="KW-0812">Transmembrane</keyword>
<proteinExistence type="predicted"/>
<dbReference type="Proteomes" id="UP000216475">
    <property type="component" value="Unassembled WGS sequence"/>
</dbReference>
<dbReference type="AlphaFoldDB" id="A0A268HHT2"/>
<dbReference type="EMBL" id="NPBH01000006">
    <property type="protein sequence ID" value="PAE09428.1"/>
    <property type="molecule type" value="Genomic_DNA"/>
</dbReference>
<dbReference type="Pfam" id="PF08660">
    <property type="entry name" value="Alg14"/>
    <property type="match status" value="1"/>
</dbReference>
<comment type="caution">
    <text evidence="6">The sequence shown here is derived from an EMBL/GenBank/DDBJ whole genome shotgun (WGS) entry which is preliminary data.</text>
</comment>
<dbReference type="PANTHER" id="PTHR12154">
    <property type="entry name" value="GLYCOSYL TRANSFERASE-RELATED"/>
    <property type="match status" value="1"/>
</dbReference>
<dbReference type="InterPro" id="IPR013969">
    <property type="entry name" value="Oligosacch_biosynth_Alg14"/>
</dbReference>
<evidence type="ECO:0000256" key="4">
    <source>
        <dbReference type="ARBA" id="ARBA00022989"/>
    </source>
</evidence>
<evidence type="ECO:0008006" key="8">
    <source>
        <dbReference type="Google" id="ProtNLM"/>
    </source>
</evidence>
<evidence type="ECO:0000313" key="7">
    <source>
        <dbReference type="Proteomes" id="UP000216475"/>
    </source>
</evidence>
<dbReference type="RefSeq" id="WP_095268363.1">
    <property type="nucleotide sequence ID" value="NZ_NPBH01000006.1"/>
</dbReference>
<evidence type="ECO:0000313" key="6">
    <source>
        <dbReference type="EMBL" id="PAE09428.1"/>
    </source>
</evidence>
<name>A0A268HHT2_9BACI</name>
<evidence type="ECO:0000256" key="2">
    <source>
        <dbReference type="ARBA" id="ARBA00022692"/>
    </source>
</evidence>
<dbReference type="PANTHER" id="PTHR12154:SF4">
    <property type="entry name" value="UDP-N-ACETYLGLUCOSAMINE TRANSFERASE SUBUNIT ALG14 HOMOLOG"/>
    <property type="match status" value="1"/>
</dbReference>
<evidence type="ECO:0000256" key="3">
    <source>
        <dbReference type="ARBA" id="ARBA00022824"/>
    </source>
</evidence>
<dbReference type="Gene3D" id="3.40.50.2000">
    <property type="entry name" value="Glycogen Phosphorylase B"/>
    <property type="match status" value="1"/>
</dbReference>
<dbReference type="GO" id="GO:0006488">
    <property type="term" value="P:dolichol-linked oligosaccharide biosynthetic process"/>
    <property type="evidence" value="ECO:0007669"/>
    <property type="project" value="InterPro"/>
</dbReference>
<keyword evidence="4" id="KW-1133">Transmembrane helix</keyword>
<dbReference type="SUPFAM" id="SSF53756">
    <property type="entry name" value="UDP-Glycosyltransferase/glycogen phosphorylase"/>
    <property type="match status" value="1"/>
</dbReference>
<accession>A0A268HHT2</accession>
<keyword evidence="5" id="KW-0472">Membrane</keyword>
<organism evidence="6 7">
    <name type="scientific">Terribacillus saccharophilus</name>
    <dbReference type="NCBI Taxonomy" id="361277"/>
    <lineage>
        <taxon>Bacteria</taxon>
        <taxon>Bacillati</taxon>
        <taxon>Bacillota</taxon>
        <taxon>Bacilli</taxon>
        <taxon>Bacillales</taxon>
        <taxon>Bacillaceae</taxon>
        <taxon>Terribacillus</taxon>
    </lineage>
</organism>
<evidence type="ECO:0000256" key="5">
    <source>
        <dbReference type="ARBA" id="ARBA00023136"/>
    </source>
</evidence>